<gene>
    <name evidence="9" type="ORF">GCM10010170_085140</name>
</gene>
<dbReference type="PROSITE" id="PS50111">
    <property type="entry name" value="CHEMOTAXIS_TRANSDUC_2"/>
    <property type="match status" value="1"/>
</dbReference>
<dbReference type="PANTHER" id="PTHR32089">
    <property type="entry name" value="METHYL-ACCEPTING CHEMOTAXIS PROTEIN MCPB"/>
    <property type="match status" value="1"/>
</dbReference>
<comment type="similarity">
    <text evidence="4">Belongs to the methyl-accepting chemotaxis (MCP) protein family.</text>
</comment>
<dbReference type="Proteomes" id="UP001501444">
    <property type="component" value="Unassembled WGS sequence"/>
</dbReference>
<dbReference type="InterPro" id="IPR003660">
    <property type="entry name" value="HAMP_dom"/>
</dbReference>
<dbReference type="Gene3D" id="1.10.287.950">
    <property type="entry name" value="Methyl-accepting chemotaxis protein"/>
    <property type="match status" value="1"/>
</dbReference>
<dbReference type="Pfam" id="PF00015">
    <property type="entry name" value="MCPsignal"/>
    <property type="match status" value="1"/>
</dbReference>
<feature type="domain" description="Methyl-accepting transducer" evidence="7">
    <location>
        <begin position="264"/>
        <end position="507"/>
    </location>
</feature>
<comment type="caution">
    <text evidence="9">The sequence shown here is derived from an EMBL/GenBank/DDBJ whole genome shotgun (WGS) entry which is preliminary data.</text>
</comment>
<dbReference type="PANTHER" id="PTHR32089:SF112">
    <property type="entry name" value="LYSOZYME-LIKE PROTEIN-RELATED"/>
    <property type="match status" value="1"/>
</dbReference>
<dbReference type="Pfam" id="PF12729">
    <property type="entry name" value="4HB_MCP_1"/>
    <property type="match status" value="1"/>
</dbReference>
<keyword evidence="10" id="KW-1185">Reference proteome</keyword>
<evidence type="ECO:0000256" key="6">
    <source>
        <dbReference type="SAM" id="Phobius"/>
    </source>
</evidence>
<dbReference type="InterPro" id="IPR004089">
    <property type="entry name" value="MCPsignal_dom"/>
</dbReference>
<keyword evidence="6" id="KW-0472">Membrane</keyword>
<evidence type="ECO:0000313" key="10">
    <source>
        <dbReference type="Proteomes" id="UP001501444"/>
    </source>
</evidence>
<dbReference type="PROSITE" id="PS50885">
    <property type="entry name" value="HAMP"/>
    <property type="match status" value="1"/>
</dbReference>
<dbReference type="SMART" id="SM00283">
    <property type="entry name" value="MA"/>
    <property type="match status" value="1"/>
</dbReference>
<evidence type="ECO:0000256" key="2">
    <source>
        <dbReference type="ARBA" id="ARBA00022989"/>
    </source>
</evidence>
<accession>A0ABN3HFV4</accession>
<dbReference type="Pfam" id="PF00672">
    <property type="entry name" value="HAMP"/>
    <property type="match status" value="1"/>
</dbReference>
<keyword evidence="3 5" id="KW-0807">Transducer</keyword>
<dbReference type="RefSeq" id="WP_344618343.1">
    <property type="nucleotide sequence ID" value="NZ_BAAARV010000084.1"/>
</dbReference>
<name>A0ABN3HFV4_9ACTN</name>
<evidence type="ECO:0000256" key="5">
    <source>
        <dbReference type="PROSITE-ProRule" id="PRU00284"/>
    </source>
</evidence>
<dbReference type="SMART" id="SM00304">
    <property type="entry name" value="HAMP"/>
    <property type="match status" value="2"/>
</dbReference>
<evidence type="ECO:0008006" key="11">
    <source>
        <dbReference type="Google" id="ProtNLM"/>
    </source>
</evidence>
<protein>
    <recommendedName>
        <fullName evidence="11">Methyl-accepting chemotaxis protein</fullName>
    </recommendedName>
</protein>
<evidence type="ECO:0000256" key="3">
    <source>
        <dbReference type="ARBA" id="ARBA00023224"/>
    </source>
</evidence>
<feature type="transmembrane region" description="Helical" evidence="6">
    <location>
        <begin position="186"/>
        <end position="205"/>
    </location>
</feature>
<evidence type="ECO:0000256" key="1">
    <source>
        <dbReference type="ARBA" id="ARBA00022692"/>
    </source>
</evidence>
<evidence type="ECO:0000259" key="8">
    <source>
        <dbReference type="PROSITE" id="PS50885"/>
    </source>
</evidence>
<evidence type="ECO:0000259" key="7">
    <source>
        <dbReference type="PROSITE" id="PS50111"/>
    </source>
</evidence>
<reference evidence="9 10" key="1">
    <citation type="journal article" date="2019" name="Int. J. Syst. Evol. Microbiol.">
        <title>The Global Catalogue of Microorganisms (GCM) 10K type strain sequencing project: providing services to taxonomists for standard genome sequencing and annotation.</title>
        <authorList>
            <consortium name="The Broad Institute Genomics Platform"/>
            <consortium name="The Broad Institute Genome Sequencing Center for Infectious Disease"/>
            <person name="Wu L."/>
            <person name="Ma J."/>
        </authorList>
    </citation>
    <scope>NUCLEOTIDE SEQUENCE [LARGE SCALE GENOMIC DNA]</scope>
    <source>
        <strain evidence="9 10">JCM 3272</strain>
    </source>
</reference>
<evidence type="ECO:0000256" key="4">
    <source>
        <dbReference type="ARBA" id="ARBA00029447"/>
    </source>
</evidence>
<dbReference type="EMBL" id="BAAARV010000084">
    <property type="protein sequence ID" value="GAA2378871.1"/>
    <property type="molecule type" value="Genomic_DNA"/>
</dbReference>
<proteinExistence type="inferred from homology"/>
<keyword evidence="2 6" id="KW-1133">Transmembrane helix</keyword>
<dbReference type="CDD" id="cd06225">
    <property type="entry name" value="HAMP"/>
    <property type="match status" value="1"/>
</dbReference>
<dbReference type="SUPFAM" id="SSF58104">
    <property type="entry name" value="Methyl-accepting chemotaxis protein (MCP) signaling domain"/>
    <property type="match status" value="1"/>
</dbReference>
<feature type="domain" description="HAMP" evidence="8">
    <location>
        <begin position="207"/>
        <end position="259"/>
    </location>
</feature>
<keyword evidence="1 6" id="KW-0812">Transmembrane</keyword>
<sequence>MGLSILGRILAALFVVALAAAGVGLLSLQQMGKLSDDLDRLRAAQSVSDAALQRVRAAEALMFQSLWSLAAQGDGAAARTRAAVIASDEVMDQALQDYTNSAASAVTRAAATDFTQQWTQFRQVRDAFVFGAPAPSGVTVPGDAEAFEAIAIRLGAALERIVRAQDADARDAQAASAHAYARARNIAIGGIAIGVIAGLAIGLFISRMIARSLSRVSEALKAVAAGDLTQSVPHQSARELQAMAESVNIATGSLRETVGALAKSSEVLGSTSGRLSASSDELSVGAEHVSAQAQRATATASSVSDNIGTIAAAAEEMSISIREIASTTVEGTRMAGQAVDVAESTSRTMARLGETSQQVTQIVEIITSIAKQTNLLALNATIEASRAGEAGLGFAVVAGEVKDLAQETAQATEQISQQVVSIRTECEAAVGAIASITSIIGQVNDFQATISAAVEEQSATSLEMSRNVSEAATGSTEIAHDIQTMTVAAQRSAESSSHNRQSAAELAALAGDLQQMVARFRI</sequence>
<organism evidence="9 10">
    <name type="scientific">Dactylosporangium salmoneum</name>
    <dbReference type="NCBI Taxonomy" id="53361"/>
    <lineage>
        <taxon>Bacteria</taxon>
        <taxon>Bacillati</taxon>
        <taxon>Actinomycetota</taxon>
        <taxon>Actinomycetes</taxon>
        <taxon>Micromonosporales</taxon>
        <taxon>Micromonosporaceae</taxon>
        <taxon>Dactylosporangium</taxon>
    </lineage>
</organism>
<dbReference type="InterPro" id="IPR024478">
    <property type="entry name" value="HlyB_4HB_MCP"/>
</dbReference>
<evidence type="ECO:0000313" key="9">
    <source>
        <dbReference type="EMBL" id="GAA2378871.1"/>
    </source>
</evidence>